<sequence length="78" mass="8951">MQGFTCEDYQACEGERVRERKRDRRSTHFQGNEDNNMEIGAKEQPSNCIKLGFDWLPASAELLDRWSSHLPINAASAH</sequence>
<feature type="region of interest" description="Disordered" evidence="1">
    <location>
        <begin position="17"/>
        <end position="41"/>
    </location>
</feature>
<evidence type="ECO:0000313" key="2">
    <source>
        <dbReference type="EMBL" id="OWM62700.1"/>
    </source>
</evidence>
<dbReference type="EMBL" id="MTKT01006319">
    <property type="protein sequence ID" value="OWM62700.1"/>
    <property type="molecule type" value="Genomic_DNA"/>
</dbReference>
<comment type="caution">
    <text evidence="2">The sequence shown here is derived from an EMBL/GenBank/DDBJ whole genome shotgun (WGS) entry which is preliminary data.</text>
</comment>
<dbReference type="AlphaFoldDB" id="A0A218VRI4"/>
<accession>A0A218VRI4</accession>
<gene>
    <name evidence="2" type="ORF">CDL15_Pgr019994</name>
</gene>
<evidence type="ECO:0000256" key="1">
    <source>
        <dbReference type="SAM" id="MobiDB-lite"/>
    </source>
</evidence>
<dbReference type="Proteomes" id="UP000197138">
    <property type="component" value="Unassembled WGS sequence"/>
</dbReference>
<organism evidence="2 3">
    <name type="scientific">Punica granatum</name>
    <name type="common">Pomegranate</name>
    <dbReference type="NCBI Taxonomy" id="22663"/>
    <lineage>
        <taxon>Eukaryota</taxon>
        <taxon>Viridiplantae</taxon>
        <taxon>Streptophyta</taxon>
        <taxon>Embryophyta</taxon>
        <taxon>Tracheophyta</taxon>
        <taxon>Spermatophyta</taxon>
        <taxon>Magnoliopsida</taxon>
        <taxon>eudicotyledons</taxon>
        <taxon>Gunneridae</taxon>
        <taxon>Pentapetalae</taxon>
        <taxon>rosids</taxon>
        <taxon>malvids</taxon>
        <taxon>Myrtales</taxon>
        <taxon>Lythraceae</taxon>
        <taxon>Punica</taxon>
    </lineage>
</organism>
<evidence type="ECO:0000313" key="3">
    <source>
        <dbReference type="Proteomes" id="UP000197138"/>
    </source>
</evidence>
<proteinExistence type="predicted"/>
<reference evidence="3" key="1">
    <citation type="journal article" date="2017" name="Plant J.">
        <title>The pomegranate (Punica granatum L.) genome and the genomics of punicalagin biosynthesis.</title>
        <authorList>
            <person name="Qin G."/>
            <person name="Xu C."/>
            <person name="Ming R."/>
            <person name="Tang H."/>
            <person name="Guyot R."/>
            <person name="Kramer E.M."/>
            <person name="Hu Y."/>
            <person name="Yi X."/>
            <person name="Qi Y."/>
            <person name="Xu X."/>
            <person name="Gao Z."/>
            <person name="Pan H."/>
            <person name="Jian J."/>
            <person name="Tian Y."/>
            <person name="Yue Z."/>
            <person name="Xu Y."/>
        </authorList>
    </citation>
    <scope>NUCLEOTIDE SEQUENCE [LARGE SCALE GENOMIC DNA]</scope>
    <source>
        <strain evidence="3">cv. Dabenzi</strain>
    </source>
</reference>
<protein>
    <submittedName>
        <fullName evidence="2">Uncharacterized protein</fullName>
    </submittedName>
</protein>
<name>A0A218VRI4_PUNGR</name>